<reference evidence="2" key="2">
    <citation type="submission" date="2021-04" db="EMBL/GenBank/DDBJ databases">
        <authorList>
            <person name="Gilroy R."/>
        </authorList>
    </citation>
    <scope>NUCLEOTIDE SEQUENCE</scope>
    <source>
        <strain evidence="2">ChiHjej12B11-1927</strain>
    </source>
</reference>
<evidence type="ECO:0000313" key="3">
    <source>
        <dbReference type="Proteomes" id="UP000824230"/>
    </source>
</evidence>
<dbReference type="EMBL" id="DXFG01000265">
    <property type="protein sequence ID" value="HIX38568.1"/>
    <property type="molecule type" value="Genomic_DNA"/>
</dbReference>
<name>A0A9D2AN22_9FIRM</name>
<proteinExistence type="predicted"/>
<sequence length="142" mass="15752">MDERINIKKYKGSYTVELALLAGVWLLVIFAALLLLLGTYTRIRDTASLAEAAVYGSSCAVDRSGDGVREAAGRLQGRGDYFSVSGSKREITASFSHTVRIPFWNLRWQQSKTLKSKVIRPVLFIEKVEKARNLIQAAKDSG</sequence>
<accession>A0A9D2AN22</accession>
<gene>
    <name evidence="2" type="ORF">H9738_11990</name>
</gene>
<feature type="transmembrane region" description="Helical" evidence="1">
    <location>
        <begin position="18"/>
        <end position="37"/>
    </location>
</feature>
<keyword evidence="1" id="KW-0472">Membrane</keyword>
<reference evidence="2" key="1">
    <citation type="journal article" date="2021" name="PeerJ">
        <title>Extensive microbial diversity within the chicken gut microbiome revealed by metagenomics and culture.</title>
        <authorList>
            <person name="Gilroy R."/>
            <person name="Ravi A."/>
            <person name="Getino M."/>
            <person name="Pursley I."/>
            <person name="Horton D.L."/>
            <person name="Alikhan N.F."/>
            <person name="Baker D."/>
            <person name="Gharbi K."/>
            <person name="Hall N."/>
            <person name="Watson M."/>
            <person name="Adriaenssens E.M."/>
            <person name="Foster-Nyarko E."/>
            <person name="Jarju S."/>
            <person name="Secka A."/>
            <person name="Antonio M."/>
            <person name="Oren A."/>
            <person name="Chaudhuri R.R."/>
            <person name="La Ragione R."/>
            <person name="Hildebrand F."/>
            <person name="Pallen M.J."/>
        </authorList>
    </citation>
    <scope>NUCLEOTIDE SEQUENCE</scope>
    <source>
        <strain evidence="2">ChiHjej12B11-1927</strain>
    </source>
</reference>
<organism evidence="2 3">
    <name type="scientific">Candidatus Blautia pullistercoris</name>
    <dbReference type="NCBI Taxonomy" id="2838499"/>
    <lineage>
        <taxon>Bacteria</taxon>
        <taxon>Bacillati</taxon>
        <taxon>Bacillota</taxon>
        <taxon>Clostridia</taxon>
        <taxon>Lachnospirales</taxon>
        <taxon>Lachnospiraceae</taxon>
        <taxon>Blautia</taxon>
    </lineage>
</organism>
<keyword evidence="1" id="KW-1133">Transmembrane helix</keyword>
<keyword evidence="1" id="KW-0812">Transmembrane</keyword>
<evidence type="ECO:0000313" key="2">
    <source>
        <dbReference type="EMBL" id="HIX38568.1"/>
    </source>
</evidence>
<evidence type="ECO:0000256" key="1">
    <source>
        <dbReference type="SAM" id="Phobius"/>
    </source>
</evidence>
<comment type="caution">
    <text evidence="2">The sequence shown here is derived from an EMBL/GenBank/DDBJ whole genome shotgun (WGS) entry which is preliminary data.</text>
</comment>
<protein>
    <recommendedName>
        <fullName evidence="4">TadE-like protein</fullName>
    </recommendedName>
</protein>
<evidence type="ECO:0008006" key="4">
    <source>
        <dbReference type="Google" id="ProtNLM"/>
    </source>
</evidence>
<dbReference type="AlphaFoldDB" id="A0A9D2AN22"/>
<dbReference type="Proteomes" id="UP000824230">
    <property type="component" value="Unassembled WGS sequence"/>
</dbReference>